<protein>
    <submittedName>
        <fullName evidence="1">Uncharacterized protein</fullName>
    </submittedName>
</protein>
<dbReference type="Proteomes" id="UP001434883">
    <property type="component" value="Unassembled WGS sequence"/>
</dbReference>
<name>A0ABV0QXN7_9TELE</name>
<dbReference type="EMBL" id="JAHRIN010026278">
    <property type="protein sequence ID" value="MEQ2200613.1"/>
    <property type="molecule type" value="Genomic_DNA"/>
</dbReference>
<accession>A0ABV0QXN7</accession>
<sequence length="115" mass="13017">SWVEVWDVSVRRLMTASLLHNEKLVEEDQISTTLSGESMEEPESEQLLLCGLWRKNPRLIPDEGPPGYLAQRLLSVSDRRLGLLDAPLPPSARLQSLSDDRKEKQGSLETISFLF</sequence>
<reference evidence="1 2" key="1">
    <citation type="submission" date="2021-06" db="EMBL/GenBank/DDBJ databases">
        <authorList>
            <person name="Palmer J.M."/>
        </authorList>
    </citation>
    <scope>NUCLEOTIDE SEQUENCE [LARGE SCALE GENOMIC DNA]</scope>
    <source>
        <strain evidence="1 2">XC_2019</strain>
        <tissue evidence="1">Muscle</tissue>
    </source>
</reference>
<keyword evidence="2" id="KW-1185">Reference proteome</keyword>
<feature type="non-terminal residue" evidence="1">
    <location>
        <position position="1"/>
    </location>
</feature>
<evidence type="ECO:0000313" key="1">
    <source>
        <dbReference type="EMBL" id="MEQ2200613.1"/>
    </source>
</evidence>
<organism evidence="1 2">
    <name type="scientific">Xenoophorus captivus</name>
    <dbReference type="NCBI Taxonomy" id="1517983"/>
    <lineage>
        <taxon>Eukaryota</taxon>
        <taxon>Metazoa</taxon>
        <taxon>Chordata</taxon>
        <taxon>Craniata</taxon>
        <taxon>Vertebrata</taxon>
        <taxon>Euteleostomi</taxon>
        <taxon>Actinopterygii</taxon>
        <taxon>Neopterygii</taxon>
        <taxon>Teleostei</taxon>
        <taxon>Neoteleostei</taxon>
        <taxon>Acanthomorphata</taxon>
        <taxon>Ovalentaria</taxon>
        <taxon>Atherinomorphae</taxon>
        <taxon>Cyprinodontiformes</taxon>
        <taxon>Goodeidae</taxon>
        <taxon>Xenoophorus</taxon>
    </lineage>
</organism>
<gene>
    <name evidence="1" type="ORF">XENOCAPTIV_000771</name>
</gene>
<comment type="caution">
    <text evidence="1">The sequence shown here is derived from an EMBL/GenBank/DDBJ whole genome shotgun (WGS) entry which is preliminary data.</text>
</comment>
<evidence type="ECO:0000313" key="2">
    <source>
        <dbReference type="Proteomes" id="UP001434883"/>
    </source>
</evidence>
<proteinExistence type="predicted"/>